<sequence length="64" mass="7517">MHSAVYLSDTAIAQRFQVSRATVWRWTRSVAFPKPIKLSVGCTRWRLADIEAWEQTRNTPGRRR</sequence>
<dbReference type="EMBL" id="PKLZ01000003">
    <property type="protein sequence ID" value="PLW83311.1"/>
    <property type="molecule type" value="Genomic_DNA"/>
</dbReference>
<evidence type="ECO:0000313" key="1">
    <source>
        <dbReference type="EMBL" id="PLW83311.1"/>
    </source>
</evidence>
<name>A0A2N5Y4K7_9GAMM</name>
<dbReference type="AlphaFoldDB" id="A0A2N5Y4K7"/>
<dbReference type="Pfam" id="PF05930">
    <property type="entry name" value="Phage_AlpA"/>
    <property type="match status" value="1"/>
</dbReference>
<organism evidence="1 2">
    <name type="scientific">Kineobactrum sediminis</name>
    <dbReference type="NCBI Taxonomy" id="1905677"/>
    <lineage>
        <taxon>Bacteria</taxon>
        <taxon>Pseudomonadati</taxon>
        <taxon>Pseudomonadota</taxon>
        <taxon>Gammaproteobacteria</taxon>
        <taxon>Cellvibrionales</taxon>
        <taxon>Halieaceae</taxon>
        <taxon>Kineobactrum</taxon>
    </lineage>
</organism>
<evidence type="ECO:0000313" key="2">
    <source>
        <dbReference type="Proteomes" id="UP000234845"/>
    </source>
</evidence>
<proteinExistence type="predicted"/>
<dbReference type="Gene3D" id="1.10.238.160">
    <property type="match status" value="1"/>
</dbReference>
<dbReference type="Proteomes" id="UP000234845">
    <property type="component" value="Unassembled WGS sequence"/>
</dbReference>
<accession>A0A2N5Y4K7</accession>
<dbReference type="SUPFAM" id="SSF46955">
    <property type="entry name" value="Putative DNA-binding domain"/>
    <property type="match status" value="1"/>
</dbReference>
<dbReference type="OrthoDB" id="5297660at2"/>
<reference evidence="2" key="1">
    <citation type="submission" date="2017-11" db="EMBL/GenBank/DDBJ databases">
        <title>The draft genome sequence of Chromatocurvus sp. F02.</title>
        <authorList>
            <person name="Du Z.-J."/>
            <person name="Chang Y.-Q."/>
        </authorList>
    </citation>
    <scope>NUCLEOTIDE SEQUENCE [LARGE SCALE GENOMIC DNA]</scope>
    <source>
        <strain evidence="2">F02</strain>
    </source>
</reference>
<dbReference type="InterPro" id="IPR009061">
    <property type="entry name" value="DNA-bd_dom_put_sf"/>
</dbReference>
<comment type="caution">
    <text evidence="1">The sequence shown here is derived from an EMBL/GenBank/DDBJ whole genome shotgun (WGS) entry which is preliminary data.</text>
</comment>
<keyword evidence="2" id="KW-1185">Reference proteome</keyword>
<gene>
    <name evidence="1" type="ORF">CWI75_07890</name>
</gene>
<dbReference type="RefSeq" id="WP_101520911.1">
    <property type="nucleotide sequence ID" value="NZ_PKLZ01000003.1"/>
</dbReference>
<dbReference type="InterPro" id="IPR010260">
    <property type="entry name" value="AlpA"/>
</dbReference>
<protein>
    <submittedName>
        <fullName evidence="1">AlpA family transcriptional regulator</fullName>
    </submittedName>
</protein>